<keyword evidence="1" id="KW-0067">ATP-binding</keyword>
<reference evidence="3 4" key="1">
    <citation type="submission" date="2024-04" db="EMBL/GenBank/DDBJ databases">
        <authorList>
            <person name="Fracassetti M."/>
        </authorList>
    </citation>
    <scope>NUCLEOTIDE SEQUENCE [LARGE SCALE GENOMIC DNA]</scope>
</reference>
<keyword evidence="1" id="KW-0547">Nucleotide-binding</keyword>
<evidence type="ECO:0000313" key="3">
    <source>
        <dbReference type="EMBL" id="CAL1369547.1"/>
    </source>
</evidence>
<dbReference type="Pfam" id="PF00069">
    <property type="entry name" value="Pkinase"/>
    <property type="match status" value="1"/>
</dbReference>
<dbReference type="GO" id="GO:0005524">
    <property type="term" value="F:ATP binding"/>
    <property type="evidence" value="ECO:0007669"/>
    <property type="project" value="UniProtKB-UniRule"/>
</dbReference>
<accession>A0AAV2D9S2</accession>
<keyword evidence="4" id="KW-1185">Reference proteome</keyword>
<dbReference type="InterPro" id="IPR052751">
    <property type="entry name" value="Plant_MAPKKK"/>
</dbReference>
<sequence length="249" mass="27258">MGLTRGDRIGKGGYGEVFIAIPSNPAFNKMAVKSAPVENAASLLIEYQILEKFRDVTGVVQTFGPERREPESGSGGGGRTYNLLMELAPRGSLVNLIGDYFRIGRRIAGIPETHIADFGLAMETWKLSPGSKRFTGTLRYMSPEVAVEGKVSPAMDIWRLGCTLVEMLTGNLSWSKFKEDREVFMEIAAGRTPEIPEWMSVQGKDFLRKCLDEDGGRAMGGGGMEMQRSAVAVRPLQLFQQGRAAALMC</sequence>
<dbReference type="PROSITE" id="PS00107">
    <property type="entry name" value="PROTEIN_KINASE_ATP"/>
    <property type="match status" value="1"/>
</dbReference>
<feature type="binding site" evidence="1">
    <location>
        <position position="33"/>
    </location>
    <ligand>
        <name>ATP</name>
        <dbReference type="ChEBI" id="CHEBI:30616"/>
    </ligand>
</feature>
<dbReference type="PROSITE" id="PS50011">
    <property type="entry name" value="PROTEIN_KINASE_DOM"/>
    <property type="match status" value="1"/>
</dbReference>
<protein>
    <recommendedName>
        <fullName evidence="2">Protein kinase domain-containing protein</fullName>
    </recommendedName>
</protein>
<dbReference type="SUPFAM" id="SSF56112">
    <property type="entry name" value="Protein kinase-like (PK-like)"/>
    <property type="match status" value="1"/>
</dbReference>
<dbReference type="AlphaFoldDB" id="A0AAV2D9S2"/>
<dbReference type="InterPro" id="IPR011009">
    <property type="entry name" value="Kinase-like_dom_sf"/>
</dbReference>
<dbReference type="Gene3D" id="1.10.510.10">
    <property type="entry name" value="Transferase(Phosphotransferase) domain 1"/>
    <property type="match status" value="1"/>
</dbReference>
<evidence type="ECO:0000259" key="2">
    <source>
        <dbReference type="PROSITE" id="PS50011"/>
    </source>
</evidence>
<dbReference type="InterPro" id="IPR017441">
    <property type="entry name" value="Protein_kinase_ATP_BS"/>
</dbReference>
<dbReference type="GO" id="GO:0007165">
    <property type="term" value="P:signal transduction"/>
    <property type="evidence" value="ECO:0007669"/>
    <property type="project" value="TreeGrafter"/>
</dbReference>
<evidence type="ECO:0000256" key="1">
    <source>
        <dbReference type="PROSITE-ProRule" id="PRU10141"/>
    </source>
</evidence>
<dbReference type="Gene3D" id="3.30.200.20">
    <property type="entry name" value="Phosphorylase Kinase, domain 1"/>
    <property type="match status" value="1"/>
</dbReference>
<evidence type="ECO:0000313" key="4">
    <source>
        <dbReference type="Proteomes" id="UP001497516"/>
    </source>
</evidence>
<name>A0AAV2D9S2_9ROSI</name>
<dbReference type="GO" id="GO:0004672">
    <property type="term" value="F:protein kinase activity"/>
    <property type="evidence" value="ECO:0007669"/>
    <property type="project" value="InterPro"/>
</dbReference>
<dbReference type="Proteomes" id="UP001497516">
    <property type="component" value="Chromosome 2"/>
</dbReference>
<proteinExistence type="predicted"/>
<feature type="domain" description="Protein kinase" evidence="2">
    <location>
        <begin position="1"/>
        <end position="231"/>
    </location>
</feature>
<dbReference type="EMBL" id="OZ034815">
    <property type="protein sequence ID" value="CAL1369547.1"/>
    <property type="molecule type" value="Genomic_DNA"/>
</dbReference>
<dbReference type="InterPro" id="IPR000719">
    <property type="entry name" value="Prot_kinase_dom"/>
</dbReference>
<dbReference type="PANTHER" id="PTHR48011">
    <property type="entry name" value="CCR4-NOT TRANSCRIPTIONAL COMPLEX SUBUNIT CAF120-RELATED"/>
    <property type="match status" value="1"/>
</dbReference>
<dbReference type="PANTHER" id="PTHR48011:SF51">
    <property type="entry name" value="PROTEIN KINASE SUPERFAMILY PROTEIN"/>
    <property type="match status" value="1"/>
</dbReference>
<organism evidence="3 4">
    <name type="scientific">Linum trigynum</name>
    <dbReference type="NCBI Taxonomy" id="586398"/>
    <lineage>
        <taxon>Eukaryota</taxon>
        <taxon>Viridiplantae</taxon>
        <taxon>Streptophyta</taxon>
        <taxon>Embryophyta</taxon>
        <taxon>Tracheophyta</taxon>
        <taxon>Spermatophyta</taxon>
        <taxon>Magnoliopsida</taxon>
        <taxon>eudicotyledons</taxon>
        <taxon>Gunneridae</taxon>
        <taxon>Pentapetalae</taxon>
        <taxon>rosids</taxon>
        <taxon>fabids</taxon>
        <taxon>Malpighiales</taxon>
        <taxon>Linaceae</taxon>
        <taxon>Linum</taxon>
    </lineage>
</organism>
<gene>
    <name evidence="3" type="ORF">LTRI10_LOCUS12101</name>
</gene>